<dbReference type="AlphaFoldDB" id="A0A0M4EP01"/>
<comment type="function">
    <text evidence="5">Phosphorylase b kinase catalyzes the phosphorylation of serine in certain substrates, including troponin I.</text>
</comment>
<keyword evidence="5" id="KW-0636">Prenylation</keyword>
<accession>A0A0M4EP01</accession>
<gene>
    <name evidence="7" type="ORF">Dbus_chr2Lg305</name>
</gene>
<evidence type="ECO:0000256" key="2">
    <source>
        <dbReference type="ARBA" id="ARBA00007128"/>
    </source>
</evidence>
<reference evidence="7 8" key="1">
    <citation type="submission" date="2015-08" db="EMBL/GenBank/DDBJ databases">
        <title>Ancestral chromatin configuration constrains chromatin evolution on differentiating sex chromosomes in Drosophila.</title>
        <authorList>
            <person name="Zhou Q."/>
            <person name="Bachtrog D."/>
        </authorList>
    </citation>
    <scope>NUCLEOTIDE SEQUENCE [LARGE SCALE GENOMIC DNA]</scope>
    <source>
        <tissue evidence="7">Whole larvae</tissue>
    </source>
</reference>
<comment type="similarity">
    <text evidence="2 5">Belongs to the phosphorylase b kinase regulatory chain family.</text>
</comment>
<dbReference type="InterPro" id="IPR008734">
    <property type="entry name" value="PHK_A/B_su"/>
</dbReference>
<name>A0A0M4EP01_DROBS</name>
<keyword evidence="5" id="KW-0449">Lipoprotein</keyword>
<evidence type="ECO:0000313" key="8">
    <source>
        <dbReference type="Proteomes" id="UP000494163"/>
    </source>
</evidence>
<protein>
    <recommendedName>
        <fullName evidence="5">Phosphorylase b kinase regulatory subunit</fullName>
    </recommendedName>
</protein>
<evidence type="ECO:0000256" key="1">
    <source>
        <dbReference type="ARBA" id="ARBA00005131"/>
    </source>
</evidence>
<dbReference type="InterPro" id="IPR011613">
    <property type="entry name" value="GH15-like"/>
</dbReference>
<keyword evidence="4 5" id="KW-0112">Calmodulin-binding</keyword>
<keyword evidence="8" id="KW-1185">Reference proteome</keyword>
<dbReference type="GO" id="GO:0005964">
    <property type="term" value="C:phosphorylase kinase complex"/>
    <property type="evidence" value="ECO:0007669"/>
    <property type="project" value="TreeGrafter"/>
</dbReference>
<keyword evidence="5" id="KW-1003">Cell membrane</keyword>
<dbReference type="GO" id="GO:0005886">
    <property type="term" value="C:plasma membrane"/>
    <property type="evidence" value="ECO:0007669"/>
    <property type="project" value="UniProtKB-SubCell"/>
</dbReference>
<dbReference type="PANTHER" id="PTHR10749:SF8">
    <property type="entry name" value="PHOSPHORYLASE B KINASE REGULATORY SUBUNIT BETA"/>
    <property type="match status" value="1"/>
</dbReference>
<organism evidence="7 8">
    <name type="scientific">Drosophila busckii</name>
    <name type="common">Fruit fly</name>
    <dbReference type="NCBI Taxonomy" id="30019"/>
    <lineage>
        <taxon>Eukaryota</taxon>
        <taxon>Metazoa</taxon>
        <taxon>Ecdysozoa</taxon>
        <taxon>Arthropoda</taxon>
        <taxon>Hexapoda</taxon>
        <taxon>Insecta</taxon>
        <taxon>Pterygota</taxon>
        <taxon>Neoptera</taxon>
        <taxon>Endopterygota</taxon>
        <taxon>Diptera</taxon>
        <taxon>Brachycera</taxon>
        <taxon>Muscomorpha</taxon>
        <taxon>Ephydroidea</taxon>
        <taxon>Drosophilidae</taxon>
        <taxon>Drosophila</taxon>
    </lineage>
</organism>
<dbReference type="PANTHER" id="PTHR10749">
    <property type="entry name" value="PHOSPHORYLASE B KINASE REGULATORY SUBUNIT"/>
    <property type="match status" value="1"/>
</dbReference>
<evidence type="ECO:0000256" key="5">
    <source>
        <dbReference type="RuleBase" id="RU364123"/>
    </source>
</evidence>
<keyword evidence="3 5" id="KW-0321">Glycogen metabolism</keyword>
<keyword evidence="5" id="KW-0472">Membrane</keyword>
<evidence type="ECO:0000256" key="3">
    <source>
        <dbReference type="ARBA" id="ARBA00022600"/>
    </source>
</evidence>
<dbReference type="EMBL" id="CP012523">
    <property type="protein sequence ID" value="ALC38220.1"/>
    <property type="molecule type" value="Genomic_DNA"/>
</dbReference>
<dbReference type="SUPFAM" id="SSF48208">
    <property type="entry name" value="Six-hairpin glycosidases"/>
    <property type="match status" value="1"/>
</dbReference>
<sequence>MRNNVPKSLLVTTPGGGTIDSAVSTQRHNSLEDINLDQFLKTINYEDTVKQLDIYYGIVKRQLLRYQSPITGLFPVMSTDQVVGSVRDSVYCAAAVWSLYQAYRRIDDDRGKSYELGQSTVKCMRGILECWVKQAARVELFKQRQSNQHALHSKFQLHTGEKIYPDEFYNHLQIDCVSLYLLYLVQMITSGLQIIYTHDEVAFVQNLVYYVERAYRTPDFGMWERMAKSALEAINGCNLFGEKGASWSVVYVDIDAHNRNRSIFETMLPRESSSKGVDASLLLTLSFPAFASHEDRLVEQTKQNVVNRLRSKMGFKRFTRDGFLSKAEDKTRRYYQAGELKEFEG</sequence>
<evidence type="ECO:0000256" key="4">
    <source>
        <dbReference type="ARBA" id="ARBA00022860"/>
    </source>
</evidence>
<dbReference type="UniPathway" id="UPA00163"/>
<proteinExistence type="inferred from homology"/>
<dbReference type="Pfam" id="PF00723">
    <property type="entry name" value="Glyco_hydro_15"/>
    <property type="match status" value="1"/>
</dbReference>
<keyword evidence="5" id="KW-0119">Carbohydrate metabolism</keyword>
<comment type="subcellular location">
    <subcellularLocation>
        <location evidence="5">Cell membrane</location>
        <topology evidence="5">Lipid-anchor</topology>
        <orientation evidence="5">Cytoplasmic side</orientation>
    </subcellularLocation>
</comment>
<dbReference type="InterPro" id="IPR008928">
    <property type="entry name" value="6-hairpin_glycosidase_sf"/>
</dbReference>
<evidence type="ECO:0000313" key="7">
    <source>
        <dbReference type="EMBL" id="ALC38220.1"/>
    </source>
</evidence>
<dbReference type="OrthoDB" id="5971574at2759"/>
<dbReference type="GO" id="GO:0005977">
    <property type="term" value="P:glycogen metabolic process"/>
    <property type="evidence" value="ECO:0007669"/>
    <property type="project" value="UniProtKB-UniPathway"/>
</dbReference>
<comment type="pathway">
    <text evidence="1 5">Glycan biosynthesis; glycogen metabolism.</text>
</comment>
<dbReference type="STRING" id="30019.A0A0M4EP01"/>
<evidence type="ECO:0000259" key="6">
    <source>
        <dbReference type="Pfam" id="PF00723"/>
    </source>
</evidence>
<dbReference type="Proteomes" id="UP000494163">
    <property type="component" value="Chromosome 2L"/>
</dbReference>
<dbReference type="GO" id="GO:0005516">
    <property type="term" value="F:calmodulin binding"/>
    <property type="evidence" value="ECO:0007669"/>
    <property type="project" value="UniProtKB-KW"/>
</dbReference>
<feature type="domain" description="GH15-like" evidence="6">
    <location>
        <begin position="50"/>
        <end position="315"/>
    </location>
</feature>
<dbReference type="OMA" id="WWASSIR"/>